<dbReference type="EMBL" id="CP070499">
    <property type="protein sequence ID" value="QSB13277.1"/>
    <property type="molecule type" value="Genomic_DNA"/>
</dbReference>
<dbReference type="PANTHER" id="PTHR43316:SF3">
    <property type="entry name" value="HALOACID DEHALOGENASE, TYPE II (AFU_ORTHOLOGUE AFUA_2G07750)-RELATED"/>
    <property type="match status" value="1"/>
</dbReference>
<gene>
    <name evidence="2" type="ORF">JQS43_16780</name>
</gene>
<dbReference type="InterPro" id="IPR023214">
    <property type="entry name" value="HAD_sf"/>
</dbReference>
<reference evidence="2" key="1">
    <citation type="submission" date="2021-02" db="EMBL/GenBank/DDBJ databases">
        <title>Natrosporangium hydrolyticum gen. nov., sp. nov, a haloalkaliphilic actinobacterium from a soda solonchak soil.</title>
        <authorList>
            <person name="Sorokin D.Y."/>
            <person name="Khijniak T.V."/>
            <person name="Zakharycheva A.P."/>
            <person name="Boueva O.V."/>
            <person name="Ariskina E.V."/>
            <person name="Hahnke R.L."/>
            <person name="Bunk B."/>
            <person name="Sproer C."/>
            <person name="Schumann P."/>
            <person name="Evtushenko L.I."/>
            <person name="Kublanov I.V."/>
        </authorList>
    </citation>
    <scope>NUCLEOTIDE SEQUENCE</scope>
    <source>
        <strain evidence="2">DSM 106523</strain>
    </source>
</reference>
<accession>A0A895Y6A1</accession>
<sequence>MLRPVIFDLFHTLLHGVDDERDRVVGEMALLVGADPAELVAAYHASWRERLVRWDVEETVEVLARRLGVTPTAEQLAQAGALRRAFAAGLLATVSAGTLEVLDSVRASGHPMALISNATAEAAAAWSQCNLASRFDVAVFSCEVGLAKPDPKIYRVAAERLGADPAECVFVGDGADDELAGAAAVGMTVVRTTEYQDTDPSWDGPAISSLGALPALLRNP</sequence>
<dbReference type="InterPro" id="IPR051540">
    <property type="entry name" value="S-2-haloacid_dehalogenase"/>
</dbReference>
<dbReference type="InterPro" id="IPR006439">
    <property type="entry name" value="HAD-SF_hydro_IA"/>
</dbReference>
<dbReference type="InterPro" id="IPR036412">
    <property type="entry name" value="HAD-like_sf"/>
</dbReference>
<proteinExistence type="predicted"/>
<protein>
    <submittedName>
        <fullName evidence="2">HAD-IA family hydrolase</fullName>
    </submittedName>
</protein>
<dbReference type="SFLD" id="SFLDG01129">
    <property type="entry name" value="C1.5:_HAD__Beta-PGM__Phosphata"/>
    <property type="match status" value="1"/>
</dbReference>
<evidence type="ECO:0000313" key="3">
    <source>
        <dbReference type="Proteomes" id="UP000662857"/>
    </source>
</evidence>
<dbReference type="SUPFAM" id="SSF56784">
    <property type="entry name" value="HAD-like"/>
    <property type="match status" value="1"/>
</dbReference>
<keyword evidence="3" id="KW-1185">Reference proteome</keyword>
<name>A0A895Y6A1_9ACTN</name>
<evidence type="ECO:0000256" key="1">
    <source>
        <dbReference type="ARBA" id="ARBA00022801"/>
    </source>
</evidence>
<dbReference type="AlphaFoldDB" id="A0A895Y6A1"/>
<dbReference type="RefSeq" id="WP_239675357.1">
    <property type="nucleotide sequence ID" value="NZ_CP070499.1"/>
</dbReference>
<organism evidence="2 3">
    <name type="scientific">Natronosporangium hydrolyticum</name>
    <dbReference type="NCBI Taxonomy" id="2811111"/>
    <lineage>
        <taxon>Bacteria</taxon>
        <taxon>Bacillati</taxon>
        <taxon>Actinomycetota</taxon>
        <taxon>Actinomycetes</taxon>
        <taxon>Micromonosporales</taxon>
        <taxon>Micromonosporaceae</taxon>
        <taxon>Natronosporangium</taxon>
    </lineage>
</organism>
<dbReference type="Pfam" id="PF00702">
    <property type="entry name" value="Hydrolase"/>
    <property type="match status" value="1"/>
</dbReference>
<dbReference type="SFLD" id="SFLDS00003">
    <property type="entry name" value="Haloacid_Dehalogenase"/>
    <property type="match status" value="1"/>
</dbReference>
<dbReference type="NCBIfam" id="TIGR01549">
    <property type="entry name" value="HAD-SF-IA-v1"/>
    <property type="match status" value="1"/>
</dbReference>
<dbReference type="Gene3D" id="3.40.50.1000">
    <property type="entry name" value="HAD superfamily/HAD-like"/>
    <property type="match status" value="1"/>
</dbReference>
<dbReference type="GO" id="GO:0016787">
    <property type="term" value="F:hydrolase activity"/>
    <property type="evidence" value="ECO:0007669"/>
    <property type="project" value="UniProtKB-KW"/>
</dbReference>
<evidence type="ECO:0000313" key="2">
    <source>
        <dbReference type="EMBL" id="QSB13277.1"/>
    </source>
</evidence>
<dbReference type="KEGG" id="nhy:JQS43_16780"/>
<dbReference type="NCBIfam" id="TIGR01509">
    <property type="entry name" value="HAD-SF-IA-v3"/>
    <property type="match status" value="1"/>
</dbReference>
<dbReference type="Proteomes" id="UP000662857">
    <property type="component" value="Chromosome"/>
</dbReference>
<dbReference type="PANTHER" id="PTHR43316">
    <property type="entry name" value="HYDROLASE, HALOACID DELAHOGENASE-RELATED"/>
    <property type="match status" value="1"/>
</dbReference>
<keyword evidence="1 2" id="KW-0378">Hydrolase</keyword>
<dbReference type="PRINTS" id="PR00413">
    <property type="entry name" value="HADHALOGNASE"/>
</dbReference>